<dbReference type="AlphaFoldDB" id="A0A5B7FSM5"/>
<name>A0A5B7FSM5_PORTR</name>
<evidence type="ECO:0000313" key="2">
    <source>
        <dbReference type="Proteomes" id="UP000324222"/>
    </source>
</evidence>
<accession>A0A5B7FSM5</accession>
<dbReference type="Proteomes" id="UP000324222">
    <property type="component" value="Unassembled WGS sequence"/>
</dbReference>
<gene>
    <name evidence="1" type="ORF">E2C01_044249</name>
</gene>
<proteinExistence type="predicted"/>
<reference evidence="1 2" key="1">
    <citation type="submission" date="2019-05" db="EMBL/GenBank/DDBJ databases">
        <title>Another draft genome of Portunus trituberculatus and its Hox gene families provides insights of decapod evolution.</title>
        <authorList>
            <person name="Jeong J.-H."/>
            <person name="Song I."/>
            <person name="Kim S."/>
            <person name="Choi T."/>
            <person name="Kim D."/>
            <person name="Ryu S."/>
            <person name="Kim W."/>
        </authorList>
    </citation>
    <scope>NUCLEOTIDE SEQUENCE [LARGE SCALE GENOMIC DNA]</scope>
    <source>
        <tissue evidence="1">Muscle</tissue>
    </source>
</reference>
<organism evidence="1 2">
    <name type="scientific">Portunus trituberculatus</name>
    <name type="common">Swimming crab</name>
    <name type="synonym">Neptunus trituberculatus</name>
    <dbReference type="NCBI Taxonomy" id="210409"/>
    <lineage>
        <taxon>Eukaryota</taxon>
        <taxon>Metazoa</taxon>
        <taxon>Ecdysozoa</taxon>
        <taxon>Arthropoda</taxon>
        <taxon>Crustacea</taxon>
        <taxon>Multicrustacea</taxon>
        <taxon>Malacostraca</taxon>
        <taxon>Eumalacostraca</taxon>
        <taxon>Eucarida</taxon>
        <taxon>Decapoda</taxon>
        <taxon>Pleocyemata</taxon>
        <taxon>Brachyura</taxon>
        <taxon>Eubrachyura</taxon>
        <taxon>Portunoidea</taxon>
        <taxon>Portunidae</taxon>
        <taxon>Portuninae</taxon>
        <taxon>Portunus</taxon>
    </lineage>
</organism>
<keyword evidence="2" id="KW-1185">Reference proteome</keyword>
<dbReference type="EMBL" id="VSRR010009489">
    <property type="protein sequence ID" value="MPC50421.1"/>
    <property type="molecule type" value="Genomic_DNA"/>
</dbReference>
<protein>
    <submittedName>
        <fullName evidence="1">Uncharacterized protein</fullName>
    </submittedName>
</protein>
<sequence length="74" mass="7896">MSVVEEAGLLKARATDFSIAAIMGAAAKMTPSAREVLSSCDIAVSCKKCVVLPVTAARFEPNLPLERVYLSHIF</sequence>
<evidence type="ECO:0000313" key="1">
    <source>
        <dbReference type="EMBL" id="MPC50421.1"/>
    </source>
</evidence>
<comment type="caution">
    <text evidence="1">The sequence shown here is derived from an EMBL/GenBank/DDBJ whole genome shotgun (WGS) entry which is preliminary data.</text>
</comment>